<gene>
    <name evidence="2" type="ORF">B7P43_G17197</name>
</gene>
<comment type="caution">
    <text evidence="2">The sequence shown here is derived from an EMBL/GenBank/DDBJ whole genome shotgun (WGS) entry which is preliminary data.</text>
</comment>
<dbReference type="EMBL" id="NEVH01017588">
    <property type="protein sequence ID" value="PNF23744.1"/>
    <property type="molecule type" value="Genomic_DNA"/>
</dbReference>
<organism evidence="2 3">
    <name type="scientific">Cryptotermes secundus</name>
    <dbReference type="NCBI Taxonomy" id="105785"/>
    <lineage>
        <taxon>Eukaryota</taxon>
        <taxon>Metazoa</taxon>
        <taxon>Ecdysozoa</taxon>
        <taxon>Arthropoda</taxon>
        <taxon>Hexapoda</taxon>
        <taxon>Insecta</taxon>
        <taxon>Pterygota</taxon>
        <taxon>Neoptera</taxon>
        <taxon>Polyneoptera</taxon>
        <taxon>Dictyoptera</taxon>
        <taxon>Blattodea</taxon>
        <taxon>Blattoidea</taxon>
        <taxon>Termitoidae</taxon>
        <taxon>Kalotermitidae</taxon>
        <taxon>Cryptotermitinae</taxon>
        <taxon>Cryptotermes</taxon>
    </lineage>
</organism>
<reference evidence="2 3" key="1">
    <citation type="submission" date="2017-12" db="EMBL/GenBank/DDBJ databases">
        <title>Hemimetabolous genomes reveal molecular basis of termite eusociality.</title>
        <authorList>
            <person name="Harrison M.C."/>
            <person name="Jongepier E."/>
            <person name="Robertson H.M."/>
            <person name="Arning N."/>
            <person name="Bitard-Feildel T."/>
            <person name="Chao H."/>
            <person name="Childers C.P."/>
            <person name="Dinh H."/>
            <person name="Doddapaneni H."/>
            <person name="Dugan S."/>
            <person name="Gowin J."/>
            <person name="Greiner C."/>
            <person name="Han Y."/>
            <person name="Hu H."/>
            <person name="Hughes D.S.T."/>
            <person name="Huylmans A.-K."/>
            <person name="Kemena C."/>
            <person name="Kremer L.P.M."/>
            <person name="Lee S.L."/>
            <person name="Lopez-Ezquerra A."/>
            <person name="Mallet L."/>
            <person name="Monroy-Kuhn J.M."/>
            <person name="Moser A."/>
            <person name="Murali S.C."/>
            <person name="Muzny D.M."/>
            <person name="Otani S."/>
            <person name="Piulachs M.-D."/>
            <person name="Poelchau M."/>
            <person name="Qu J."/>
            <person name="Schaub F."/>
            <person name="Wada-Katsumata A."/>
            <person name="Worley K.C."/>
            <person name="Xie Q."/>
            <person name="Ylla G."/>
            <person name="Poulsen M."/>
            <person name="Gibbs R.A."/>
            <person name="Schal C."/>
            <person name="Richards S."/>
            <person name="Belles X."/>
            <person name="Korb J."/>
            <person name="Bornberg-Bauer E."/>
        </authorList>
    </citation>
    <scope>NUCLEOTIDE SEQUENCE [LARGE SCALE GENOMIC DNA]</scope>
    <source>
        <tissue evidence="2">Whole body</tissue>
    </source>
</reference>
<keyword evidence="3" id="KW-1185">Reference proteome</keyword>
<dbReference type="Proteomes" id="UP000235965">
    <property type="component" value="Unassembled WGS sequence"/>
</dbReference>
<evidence type="ECO:0000313" key="3">
    <source>
        <dbReference type="Proteomes" id="UP000235965"/>
    </source>
</evidence>
<feature type="compositionally biased region" description="Polar residues" evidence="1">
    <location>
        <begin position="186"/>
        <end position="198"/>
    </location>
</feature>
<protein>
    <recommendedName>
        <fullName evidence="4">Reverse transcriptase domain-containing protein</fullName>
    </recommendedName>
</protein>
<evidence type="ECO:0000256" key="1">
    <source>
        <dbReference type="SAM" id="MobiDB-lite"/>
    </source>
</evidence>
<evidence type="ECO:0000313" key="2">
    <source>
        <dbReference type="EMBL" id="PNF23744.1"/>
    </source>
</evidence>
<evidence type="ECO:0008006" key="4">
    <source>
        <dbReference type="Google" id="ProtNLM"/>
    </source>
</evidence>
<proteinExistence type="predicted"/>
<name>A0A2J7Q583_9NEOP</name>
<accession>A0A2J7Q583</accession>
<sequence length="212" mass="24684">MSADQNQNIASQKLQQHLISLKNWMEQWKIKVNPAKSSQITFTRRRAVCPQVSINNIPIAIKQEVKHLGLHLYEELTRRMHIIAKRRHLELKTRNMNWLINKKSELSLENKIIIYKTILKPVWTYGIELWGCSKPSNTKILQTFQSKTLRNLVNAPFYVSNATLHNDLGIPYVTEVIRTYADHSKQQPSNKKPLQPTSNRKKTKQNVARGSH</sequence>
<feature type="region of interest" description="Disordered" evidence="1">
    <location>
        <begin position="182"/>
        <end position="212"/>
    </location>
</feature>
<dbReference type="InParanoid" id="A0A2J7Q583"/>
<dbReference type="AlphaFoldDB" id="A0A2J7Q583"/>